<organism evidence="2 3">
    <name type="scientific">Rosa chinensis</name>
    <name type="common">China rose</name>
    <dbReference type="NCBI Taxonomy" id="74649"/>
    <lineage>
        <taxon>Eukaryota</taxon>
        <taxon>Viridiplantae</taxon>
        <taxon>Streptophyta</taxon>
        <taxon>Embryophyta</taxon>
        <taxon>Tracheophyta</taxon>
        <taxon>Spermatophyta</taxon>
        <taxon>Magnoliopsida</taxon>
        <taxon>eudicotyledons</taxon>
        <taxon>Gunneridae</taxon>
        <taxon>Pentapetalae</taxon>
        <taxon>rosids</taxon>
        <taxon>fabids</taxon>
        <taxon>Rosales</taxon>
        <taxon>Rosaceae</taxon>
        <taxon>Rosoideae</taxon>
        <taxon>Rosoideae incertae sedis</taxon>
        <taxon>Rosa</taxon>
    </lineage>
</organism>
<dbReference type="Proteomes" id="UP000238479">
    <property type="component" value="Chromosome 1"/>
</dbReference>
<gene>
    <name evidence="2" type="ORF">RchiOBHm_Chr1g0378061</name>
</gene>
<accession>A0A2P6SNB2</accession>
<comment type="caution">
    <text evidence="2">The sequence shown here is derived from an EMBL/GenBank/DDBJ whole genome shotgun (WGS) entry which is preliminary data.</text>
</comment>
<keyword evidence="1" id="KW-0812">Transmembrane</keyword>
<dbReference type="Gramene" id="PRQ60149">
    <property type="protein sequence ID" value="PRQ60149"/>
    <property type="gene ID" value="RchiOBHm_Chr1g0378061"/>
</dbReference>
<evidence type="ECO:0000313" key="2">
    <source>
        <dbReference type="EMBL" id="PRQ60149.1"/>
    </source>
</evidence>
<keyword evidence="1" id="KW-0472">Membrane</keyword>
<dbReference type="EMBL" id="PDCK01000039">
    <property type="protein sequence ID" value="PRQ60149.1"/>
    <property type="molecule type" value="Genomic_DNA"/>
</dbReference>
<keyword evidence="1" id="KW-1133">Transmembrane helix</keyword>
<evidence type="ECO:0000256" key="1">
    <source>
        <dbReference type="SAM" id="Phobius"/>
    </source>
</evidence>
<keyword evidence="3" id="KW-1185">Reference proteome</keyword>
<sequence>MVKVRLKAGIGRIYRSSSLILVEQDSEQITIVAQGRVIEAEDIYVFVPVRHKLLYWLLLFCPSLFSGFTLLP</sequence>
<proteinExistence type="predicted"/>
<reference evidence="2 3" key="1">
    <citation type="journal article" date="2018" name="Nat. Genet.">
        <title>The Rosa genome provides new insights in the design of modern roses.</title>
        <authorList>
            <person name="Bendahmane M."/>
        </authorList>
    </citation>
    <scope>NUCLEOTIDE SEQUENCE [LARGE SCALE GENOMIC DNA]</scope>
    <source>
        <strain evidence="3">cv. Old Blush</strain>
    </source>
</reference>
<feature type="transmembrane region" description="Helical" evidence="1">
    <location>
        <begin position="53"/>
        <end position="71"/>
    </location>
</feature>
<dbReference type="AlphaFoldDB" id="A0A2P6SNB2"/>
<name>A0A2P6SNB2_ROSCH</name>
<protein>
    <submittedName>
        <fullName evidence="2">Uncharacterized protein</fullName>
    </submittedName>
</protein>
<evidence type="ECO:0000313" key="3">
    <source>
        <dbReference type="Proteomes" id="UP000238479"/>
    </source>
</evidence>